<dbReference type="EMBL" id="SPUK01000008">
    <property type="protein sequence ID" value="TQV95129.1"/>
    <property type="molecule type" value="Genomic_DNA"/>
</dbReference>
<sequence>MAFASLWFLLLFSAPTPHLIFLAFFGVLLSLCTSNPKNIPTSPGAYIQVSSRTGQTRQLVPPPAARLAEQRLPKHRIQNTIPHCFLFILFLSLSFFFNILVHYLFLATDSLPYSRPPACSMHPTCILHALLYISNSACSSRIVEEEEEKGGWQRTDISNGEEVGEARKSLVACSFCLLFTDKNSNPDQTAPINPAAFSFLHATTRLAPQSSQLSLSPRPLLHAAIRGQHDMKDKNCASFGT</sequence>
<feature type="transmembrane region" description="Helical" evidence="1">
    <location>
        <begin position="6"/>
        <end position="29"/>
    </location>
</feature>
<proteinExistence type="predicted"/>
<evidence type="ECO:0000313" key="2">
    <source>
        <dbReference type="EMBL" id="TQV95129.1"/>
    </source>
</evidence>
<dbReference type="Proteomes" id="UP000315783">
    <property type="component" value="Unassembled WGS sequence"/>
</dbReference>
<evidence type="ECO:0000256" key="1">
    <source>
        <dbReference type="SAM" id="Phobius"/>
    </source>
</evidence>
<protein>
    <submittedName>
        <fullName evidence="2">Uncharacterized protein</fullName>
    </submittedName>
</protein>
<keyword evidence="3" id="KW-1185">Reference proteome</keyword>
<accession>A0A545V0B9</accession>
<keyword evidence="1" id="KW-0472">Membrane</keyword>
<dbReference type="AlphaFoldDB" id="A0A545V0B9"/>
<comment type="caution">
    <text evidence="2">The sequence shown here is derived from an EMBL/GenBank/DDBJ whole genome shotgun (WGS) entry which is preliminary data.</text>
</comment>
<name>A0A545V0B9_9HYPO</name>
<feature type="transmembrane region" description="Helical" evidence="1">
    <location>
        <begin position="84"/>
        <end position="106"/>
    </location>
</feature>
<keyword evidence="1" id="KW-0812">Transmembrane</keyword>
<gene>
    <name evidence="2" type="ORF">IF1G_06116</name>
</gene>
<evidence type="ECO:0000313" key="3">
    <source>
        <dbReference type="Proteomes" id="UP000315783"/>
    </source>
</evidence>
<keyword evidence="1" id="KW-1133">Transmembrane helix</keyword>
<organism evidence="2 3">
    <name type="scientific">Cordyceps javanica</name>
    <dbReference type="NCBI Taxonomy" id="43265"/>
    <lineage>
        <taxon>Eukaryota</taxon>
        <taxon>Fungi</taxon>
        <taxon>Dikarya</taxon>
        <taxon>Ascomycota</taxon>
        <taxon>Pezizomycotina</taxon>
        <taxon>Sordariomycetes</taxon>
        <taxon>Hypocreomycetidae</taxon>
        <taxon>Hypocreales</taxon>
        <taxon>Cordycipitaceae</taxon>
        <taxon>Cordyceps</taxon>
    </lineage>
</organism>
<reference evidence="2 3" key="1">
    <citation type="journal article" date="2019" name="Appl. Microbiol. Biotechnol.">
        <title>Genome sequence of Isaria javanica and comparative genome analysis insights into family S53 peptidase evolution in fungal entomopathogens.</title>
        <authorList>
            <person name="Lin R."/>
            <person name="Zhang X."/>
            <person name="Xin B."/>
            <person name="Zou M."/>
            <person name="Gao Y."/>
            <person name="Qin F."/>
            <person name="Hu Q."/>
            <person name="Xie B."/>
            <person name="Cheng X."/>
        </authorList>
    </citation>
    <scope>NUCLEOTIDE SEQUENCE [LARGE SCALE GENOMIC DNA]</scope>
    <source>
        <strain evidence="2 3">IJ1G</strain>
    </source>
</reference>